<dbReference type="InterPro" id="IPR000600">
    <property type="entry name" value="ROK"/>
</dbReference>
<dbReference type="InterPro" id="IPR043129">
    <property type="entry name" value="ATPase_NBD"/>
</dbReference>
<sequence>MLSMGLDIGGTKTEAVILDDCGKVLTTKRIATVKGDYSAFLTSLVNFIQEMRNLVPEPVSIGICLPGTEDAATGLIKNSNIVVINQHPLMHDLERLLEQPVAWDNDANCFTLSEATDGAGAQARSVFGAILGTGCGGGLCMDKTLWRGHNGNAGEWGHNPLPLYNERDDGPPVKCYCGRFNCTESFISGTGLARQFGLIQGSSLDAKGVFALIEQENTAAVALYRTFLDQLARSLASVINICDPNIIVVGGGVSRYPAIFSHLTESVSRYVFNTSCSTPIVPAMHGDSSGVRGAAWLGRDVAHRLG</sequence>
<protein>
    <submittedName>
        <fullName evidence="2">Fructokinase</fullName>
        <ecNumber evidence="2">2.7.1.4</ecNumber>
    </submittedName>
</protein>
<dbReference type="Gene3D" id="3.30.420.40">
    <property type="match status" value="2"/>
</dbReference>
<dbReference type="EMBL" id="UIGI01000001">
    <property type="protein sequence ID" value="SUW62390.1"/>
    <property type="molecule type" value="Genomic_DNA"/>
</dbReference>
<dbReference type="Pfam" id="PF00480">
    <property type="entry name" value="ROK"/>
    <property type="match status" value="1"/>
</dbReference>
<keyword evidence="2" id="KW-0418">Kinase</keyword>
<evidence type="ECO:0000313" key="3">
    <source>
        <dbReference type="Proteomes" id="UP000255528"/>
    </source>
</evidence>
<dbReference type="InterPro" id="IPR049874">
    <property type="entry name" value="ROK_cs"/>
</dbReference>
<organism evidence="2 3">
    <name type="scientific">Buttiauxella agrestis</name>
    <dbReference type="NCBI Taxonomy" id="82977"/>
    <lineage>
        <taxon>Bacteria</taxon>
        <taxon>Pseudomonadati</taxon>
        <taxon>Pseudomonadota</taxon>
        <taxon>Gammaproteobacteria</taxon>
        <taxon>Enterobacterales</taxon>
        <taxon>Enterobacteriaceae</taxon>
        <taxon>Buttiauxella</taxon>
    </lineage>
</organism>
<reference evidence="2 3" key="1">
    <citation type="submission" date="2018-06" db="EMBL/GenBank/DDBJ databases">
        <authorList>
            <consortium name="Pathogen Informatics"/>
            <person name="Doyle S."/>
        </authorList>
    </citation>
    <scope>NUCLEOTIDE SEQUENCE [LARGE SCALE GENOMIC DNA]</scope>
    <source>
        <strain evidence="2 3">NCTC12119</strain>
    </source>
</reference>
<name>A0A381C3B8_9ENTR</name>
<evidence type="ECO:0000313" key="2">
    <source>
        <dbReference type="EMBL" id="SUW62390.1"/>
    </source>
</evidence>
<proteinExistence type="predicted"/>
<dbReference type="GO" id="GO:0008865">
    <property type="term" value="F:fructokinase activity"/>
    <property type="evidence" value="ECO:0007669"/>
    <property type="project" value="UniProtKB-EC"/>
</dbReference>
<dbReference type="PROSITE" id="PS01125">
    <property type="entry name" value="ROK"/>
    <property type="match status" value="1"/>
</dbReference>
<dbReference type="PANTHER" id="PTHR18964:SF174">
    <property type="entry name" value="D-ALLOSE KINASE-RELATED"/>
    <property type="match status" value="1"/>
</dbReference>
<gene>
    <name evidence="2" type="primary">mak_1</name>
    <name evidence="2" type="ORF">NCTC12119_00819</name>
</gene>
<keyword evidence="1" id="KW-0119">Carbohydrate metabolism</keyword>
<dbReference type="Proteomes" id="UP000255528">
    <property type="component" value="Unassembled WGS sequence"/>
</dbReference>
<dbReference type="EC" id="2.7.1.4" evidence="2"/>
<evidence type="ECO:0000256" key="1">
    <source>
        <dbReference type="ARBA" id="ARBA00023277"/>
    </source>
</evidence>
<dbReference type="SUPFAM" id="SSF53067">
    <property type="entry name" value="Actin-like ATPase domain"/>
    <property type="match status" value="1"/>
</dbReference>
<accession>A0A381C3B8</accession>
<dbReference type="AlphaFoldDB" id="A0A381C3B8"/>
<dbReference type="PANTHER" id="PTHR18964">
    <property type="entry name" value="ROK (REPRESSOR, ORF, KINASE) FAMILY"/>
    <property type="match status" value="1"/>
</dbReference>
<keyword evidence="2" id="KW-0808">Transferase</keyword>